<evidence type="ECO:0000313" key="1">
    <source>
        <dbReference type="EMBL" id="SMB77944.1"/>
    </source>
</evidence>
<accession>A0A1W1UAZ7</accession>
<gene>
    <name evidence="1" type="ORF">SAMN00790413_04020</name>
</gene>
<evidence type="ECO:0000313" key="2">
    <source>
        <dbReference type="Proteomes" id="UP000192582"/>
    </source>
</evidence>
<reference evidence="1 2" key="1">
    <citation type="submission" date="2017-04" db="EMBL/GenBank/DDBJ databases">
        <authorList>
            <person name="Afonso C.L."/>
            <person name="Miller P.J."/>
            <person name="Scott M.A."/>
            <person name="Spackman E."/>
            <person name="Goraichik I."/>
            <person name="Dimitrov K.M."/>
            <person name="Suarez D.L."/>
            <person name="Swayne D.E."/>
        </authorList>
    </citation>
    <scope>NUCLEOTIDE SEQUENCE [LARGE SCALE GENOMIC DNA]</scope>
    <source>
        <strain evidence="1 2">KR-140</strain>
    </source>
</reference>
<protein>
    <submittedName>
        <fullName evidence="1">Uncharacterized protein</fullName>
    </submittedName>
</protein>
<dbReference type="RefSeq" id="WP_170928345.1">
    <property type="nucleotide sequence ID" value="NZ_FWWU01000001.1"/>
</dbReference>
<proteinExistence type="predicted"/>
<dbReference type="Proteomes" id="UP000192582">
    <property type="component" value="Unassembled WGS sequence"/>
</dbReference>
<organism evidence="1 2">
    <name type="scientific">Deinococcus hopiensis KR-140</name>
    <dbReference type="NCBI Taxonomy" id="695939"/>
    <lineage>
        <taxon>Bacteria</taxon>
        <taxon>Thermotogati</taxon>
        <taxon>Deinococcota</taxon>
        <taxon>Deinococci</taxon>
        <taxon>Deinococcales</taxon>
        <taxon>Deinococcaceae</taxon>
        <taxon>Deinococcus</taxon>
    </lineage>
</organism>
<keyword evidence="2" id="KW-1185">Reference proteome</keyword>
<dbReference type="EMBL" id="FWWU01000001">
    <property type="protein sequence ID" value="SMB77944.1"/>
    <property type="molecule type" value="Genomic_DNA"/>
</dbReference>
<dbReference type="AlphaFoldDB" id="A0A1W1UAZ7"/>
<sequence>MTNDPKLASPDLSLSLPPYEAPRLSVLGAWEAVTLAQSVSLTGLGLPNPIKSSAGTW</sequence>
<name>A0A1W1UAZ7_9DEIO</name>